<feature type="region of interest" description="Disordered" evidence="1">
    <location>
        <begin position="23"/>
        <end position="53"/>
    </location>
</feature>
<accession>A0A4C1ZGX1</accession>
<dbReference type="Proteomes" id="UP000299102">
    <property type="component" value="Unassembled WGS sequence"/>
</dbReference>
<dbReference type="EMBL" id="BGZK01001905">
    <property type="protein sequence ID" value="GBP88091.1"/>
    <property type="molecule type" value="Genomic_DNA"/>
</dbReference>
<protein>
    <submittedName>
        <fullName evidence="2">Uncharacterized protein</fullName>
    </submittedName>
</protein>
<name>A0A4C1ZGX1_EUMVA</name>
<keyword evidence="3" id="KW-1185">Reference proteome</keyword>
<evidence type="ECO:0000313" key="3">
    <source>
        <dbReference type="Proteomes" id="UP000299102"/>
    </source>
</evidence>
<evidence type="ECO:0000313" key="2">
    <source>
        <dbReference type="EMBL" id="GBP88091.1"/>
    </source>
</evidence>
<dbReference type="AlphaFoldDB" id="A0A4C1ZGX1"/>
<gene>
    <name evidence="2" type="ORF">EVAR_10552_1</name>
</gene>
<proteinExistence type="predicted"/>
<evidence type="ECO:0000256" key="1">
    <source>
        <dbReference type="SAM" id="MobiDB-lite"/>
    </source>
</evidence>
<sequence>MEPPKERQENIPTITKVRLDRRRRKTSMFTRMRPRAGPEVSFFRSDSARNPHGQCLRLTTRAPLQLERSPPQSAERRLTLFRARI</sequence>
<reference evidence="2 3" key="1">
    <citation type="journal article" date="2019" name="Commun. Biol.">
        <title>The bagworm genome reveals a unique fibroin gene that provides high tensile strength.</title>
        <authorList>
            <person name="Kono N."/>
            <person name="Nakamura H."/>
            <person name="Ohtoshi R."/>
            <person name="Tomita M."/>
            <person name="Numata K."/>
            <person name="Arakawa K."/>
        </authorList>
    </citation>
    <scope>NUCLEOTIDE SEQUENCE [LARGE SCALE GENOMIC DNA]</scope>
</reference>
<organism evidence="2 3">
    <name type="scientific">Eumeta variegata</name>
    <name type="common">Bagworm moth</name>
    <name type="synonym">Eumeta japonica</name>
    <dbReference type="NCBI Taxonomy" id="151549"/>
    <lineage>
        <taxon>Eukaryota</taxon>
        <taxon>Metazoa</taxon>
        <taxon>Ecdysozoa</taxon>
        <taxon>Arthropoda</taxon>
        <taxon>Hexapoda</taxon>
        <taxon>Insecta</taxon>
        <taxon>Pterygota</taxon>
        <taxon>Neoptera</taxon>
        <taxon>Endopterygota</taxon>
        <taxon>Lepidoptera</taxon>
        <taxon>Glossata</taxon>
        <taxon>Ditrysia</taxon>
        <taxon>Tineoidea</taxon>
        <taxon>Psychidae</taxon>
        <taxon>Oiketicinae</taxon>
        <taxon>Eumeta</taxon>
    </lineage>
</organism>
<comment type="caution">
    <text evidence="2">The sequence shown here is derived from an EMBL/GenBank/DDBJ whole genome shotgun (WGS) entry which is preliminary data.</text>
</comment>